<dbReference type="Proteomes" id="UP001732700">
    <property type="component" value="Chromosome 7D"/>
</dbReference>
<evidence type="ECO:0000313" key="1">
    <source>
        <dbReference type="EnsemblPlants" id="AVESA.00010b.r2.7DG1358900.1.CDS"/>
    </source>
</evidence>
<protein>
    <submittedName>
        <fullName evidence="1">Uncharacterized protein</fullName>
    </submittedName>
</protein>
<dbReference type="EnsemblPlants" id="AVESA.00010b.r2.7DG1358900.1">
    <property type="protein sequence ID" value="AVESA.00010b.r2.7DG1358900.1.CDS"/>
    <property type="gene ID" value="AVESA.00010b.r2.7DG1358900"/>
</dbReference>
<reference evidence="1" key="1">
    <citation type="submission" date="2021-05" db="EMBL/GenBank/DDBJ databases">
        <authorList>
            <person name="Scholz U."/>
            <person name="Mascher M."/>
            <person name="Fiebig A."/>
        </authorList>
    </citation>
    <scope>NUCLEOTIDE SEQUENCE [LARGE SCALE GENOMIC DNA]</scope>
</reference>
<evidence type="ECO:0000313" key="2">
    <source>
        <dbReference type="Proteomes" id="UP001732700"/>
    </source>
</evidence>
<reference evidence="1" key="2">
    <citation type="submission" date="2025-09" db="UniProtKB">
        <authorList>
            <consortium name="EnsemblPlants"/>
        </authorList>
    </citation>
    <scope>IDENTIFICATION</scope>
</reference>
<organism evidence="1 2">
    <name type="scientific">Avena sativa</name>
    <name type="common">Oat</name>
    <dbReference type="NCBI Taxonomy" id="4498"/>
    <lineage>
        <taxon>Eukaryota</taxon>
        <taxon>Viridiplantae</taxon>
        <taxon>Streptophyta</taxon>
        <taxon>Embryophyta</taxon>
        <taxon>Tracheophyta</taxon>
        <taxon>Spermatophyta</taxon>
        <taxon>Magnoliopsida</taxon>
        <taxon>Liliopsida</taxon>
        <taxon>Poales</taxon>
        <taxon>Poaceae</taxon>
        <taxon>BOP clade</taxon>
        <taxon>Pooideae</taxon>
        <taxon>Poodae</taxon>
        <taxon>Poeae</taxon>
        <taxon>Poeae Chloroplast Group 1 (Aveneae type)</taxon>
        <taxon>Aveninae</taxon>
        <taxon>Avena</taxon>
    </lineage>
</organism>
<name>A0ACD6AH00_AVESA</name>
<keyword evidence="2" id="KW-1185">Reference proteome</keyword>
<proteinExistence type="predicted"/>
<accession>A0ACD6AH00</accession>
<sequence length="632" mass="71019">MGSEGRGGGYEVVHMEDAVTLLVEHLVRPVLPRVARAPASERYRYMTPEKQQALAQQIHTAAILYNYYHRKMFPLLSFADARRFFMCACISVGEDLRAYVTLVNEDNSREDVRLSATDRAAIQACEIAVQLDASKDSPDMAAWPILKVAVLLLDPTRKKCLIECGANTKGVWSIVEKELDAAAGISHTTSQPPGQESTKKRTFGTFVEPYFLQQLALSEVERRTGMKSSELRLLDKTLAYSLSKKRTTTKLFIMEYKQSMNVNFVEMPLQELISSMTGPVFVNDPFPRTTSVVEHYHILPYKEILFELLHRNWPAHSVRDENLEEQGTNSTLKRRKQITEASTPKQNEGAIKATGANNNQISSTSKQKKNNRRKFEASRATSAEGPNDSTADVSGGRIALDSGVQVEMKKTQKSICSNTPQDGFPTTAPCVNPVKKNGALELQNIEVMEKSGGVTENNDDQVYYSLRSVQRVRREILHKERILHERSAQCDLDIQTILNERKMTPKVLSIIDRYKGPCSNMLEITNLSYTGNGSQAMSMERKTLREALQEHDICQELDEMCNESNWILPRYTIESSAADGKFCAIVNLKGPGFEISTTGGPRLTPCKARRSAAAKMIIEIYRKTEEEEEQDN</sequence>